<comment type="subcellular location">
    <subcellularLocation>
        <location evidence="2">Cytoplasm</location>
    </subcellularLocation>
    <subcellularLocation>
        <location evidence="1">Nucleus</location>
    </subcellularLocation>
</comment>
<evidence type="ECO:0000256" key="4">
    <source>
        <dbReference type="ARBA" id="ARBA00023242"/>
    </source>
</evidence>
<dbReference type="Proteomes" id="UP000002640">
    <property type="component" value="Unassembled WGS sequence"/>
</dbReference>
<evidence type="ECO:0000259" key="5">
    <source>
        <dbReference type="Pfam" id="PF09811"/>
    </source>
</evidence>
<evidence type="ECO:0000256" key="1">
    <source>
        <dbReference type="ARBA" id="ARBA00004123"/>
    </source>
</evidence>
<organism evidence="6 7">
    <name type="scientific">Phytophthora sojae (strain P6497)</name>
    <name type="common">Soybean stem and root rot agent</name>
    <name type="synonym">Phytophthora megasperma f. sp. glycines</name>
    <dbReference type="NCBI Taxonomy" id="1094619"/>
    <lineage>
        <taxon>Eukaryota</taxon>
        <taxon>Sar</taxon>
        <taxon>Stramenopiles</taxon>
        <taxon>Oomycota</taxon>
        <taxon>Peronosporomycetes</taxon>
        <taxon>Peronosporales</taxon>
        <taxon>Peronosporaceae</taxon>
        <taxon>Phytophthora</taxon>
    </lineage>
</organism>
<evidence type="ECO:0000256" key="2">
    <source>
        <dbReference type="ARBA" id="ARBA00004496"/>
    </source>
</evidence>
<proteinExistence type="predicted"/>
<evidence type="ECO:0000313" key="6">
    <source>
        <dbReference type="EMBL" id="EGZ20965.1"/>
    </source>
</evidence>
<gene>
    <name evidence="6" type="ORF">PHYSODRAFT_298889</name>
</gene>
<dbReference type="AlphaFoldDB" id="G4Z644"/>
<dbReference type="InterPro" id="IPR019191">
    <property type="entry name" value="Essential_protein_Yae1_N"/>
</dbReference>
<protein>
    <recommendedName>
        <fullName evidence="5">Essential protein Yae1 N-terminal domain-containing protein</fullName>
    </recommendedName>
</protein>
<dbReference type="Pfam" id="PF09811">
    <property type="entry name" value="Yae1_N"/>
    <property type="match status" value="1"/>
</dbReference>
<dbReference type="STRING" id="1094619.G4Z644"/>
<dbReference type="KEGG" id="psoj:PHYSODRAFT_298889"/>
<dbReference type="GO" id="GO:0005737">
    <property type="term" value="C:cytoplasm"/>
    <property type="evidence" value="ECO:0007669"/>
    <property type="project" value="UniProtKB-SubCell"/>
</dbReference>
<dbReference type="EMBL" id="JH159153">
    <property type="protein sequence ID" value="EGZ20965.1"/>
    <property type="molecule type" value="Genomic_DNA"/>
</dbReference>
<dbReference type="GO" id="GO:0005634">
    <property type="term" value="C:nucleus"/>
    <property type="evidence" value="ECO:0007669"/>
    <property type="project" value="UniProtKB-SubCell"/>
</dbReference>
<dbReference type="InterPro" id="IPR038881">
    <property type="entry name" value="Yae1-like"/>
</dbReference>
<evidence type="ECO:0000256" key="3">
    <source>
        <dbReference type="ARBA" id="ARBA00022490"/>
    </source>
</evidence>
<dbReference type="GeneID" id="20641665"/>
<sequence length="111" mass="11790">MGIRDGLEVGKEDTLQEGFDLGFAEGAERSFRFGKLRGALSAAAASGLFSSINSESLGQARACLKQLRTLEMDTSVHKDGEKVDAASTEEADATVTQAHKLLKLVGMDLSE</sequence>
<keyword evidence="3" id="KW-0963">Cytoplasm</keyword>
<name>G4Z644_PHYSP</name>
<dbReference type="PANTHER" id="PTHR18829">
    <property type="entry name" value="PROTEIN YAE1 HOMOLOG"/>
    <property type="match status" value="1"/>
</dbReference>
<dbReference type="InParanoid" id="G4Z644"/>
<keyword evidence="4" id="KW-0539">Nucleus</keyword>
<dbReference type="RefSeq" id="XP_009523682.1">
    <property type="nucleotide sequence ID" value="XM_009525387.1"/>
</dbReference>
<accession>G4Z644</accession>
<dbReference type="PANTHER" id="PTHR18829:SF0">
    <property type="entry name" value="PROTEIN YAE1 HOMOLOG"/>
    <property type="match status" value="1"/>
</dbReference>
<reference evidence="6 7" key="1">
    <citation type="journal article" date="2006" name="Science">
        <title>Phytophthora genome sequences uncover evolutionary origins and mechanisms of pathogenesis.</title>
        <authorList>
            <person name="Tyler B.M."/>
            <person name="Tripathy S."/>
            <person name="Zhang X."/>
            <person name="Dehal P."/>
            <person name="Jiang R.H."/>
            <person name="Aerts A."/>
            <person name="Arredondo F.D."/>
            <person name="Baxter L."/>
            <person name="Bensasson D."/>
            <person name="Beynon J.L."/>
            <person name="Chapman J."/>
            <person name="Damasceno C.M."/>
            <person name="Dorrance A.E."/>
            <person name="Dou D."/>
            <person name="Dickerman A.W."/>
            <person name="Dubchak I.L."/>
            <person name="Garbelotto M."/>
            <person name="Gijzen M."/>
            <person name="Gordon S.G."/>
            <person name="Govers F."/>
            <person name="Grunwald N.J."/>
            <person name="Huang W."/>
            <person name="Ivors K.L."/>
            <person name="Jones R.W."/>
            <person name="Kamoun S."/>
            <person name="Krampis K."/>
            <person name="Lamour K.H."/>
            <person name="Lee M.K."/>
            <person name="McDonald W.H."/>
            <person name="Medina M."/>
            <person name="Meijer H.J."/>
            <person name="Nordberg E.K."/>
            <person name="Maclean D.J."/>
            <person name="Ospina-Giraldo M.D."/>
            <person name="Morris P.F."/>
            <person name="Phuntumart V."/>
            <person name="Putnam N.H."/>
            <person name="Rash S."/>
            <person name="Rose J.K."/>
            <person name="Sakihama Y."/>
            <person name="Salamov A.A."/>
            <person name="Savidor A."/>
            <person name="Scheuring C.F."/>
            <person name="Smith B.M."/>
            <person name="Sobral B.W."/>
            <person name="Terry A."/>
            <person name="Torto-Alalibo T.A."/>
            <person name="Win J."/>
            <person name="Xu Z."/>
            <person name="Zhang H."/>
            <person name="Grigoriev I.V."/>
            <person name="Rokhsar D.S."/>
            <person name="Boore J.L."/>
        </authorList>
    </citation>
    <scope>NUCLEOTIDE SEQUENCE [LARGE SCALE GENOMIC DNA]</scope>
    <source>
        <strain evidence="6 7">P6497</strain>
    </source>
</reference>
<feature type="domain" description="Essential protein Yae1 N-terminal" evidence="5">
    <location>
        <begin position="4"/>
        <end position="39"/>
    </location>
</feature>
<keyword evidence="7" id="KW-1185">Reference proteome</keyword>
<evidence type="ECO:0000313" key="7">
    <source>
        <dbReference type="Proteomes" id="UP000002640"/>
    </source>
</evidence>
<dbReference type="SMR" id="G4Z644"/>